<comment type="caution">
    <text evidence="1">The sequence shown here is derived from an EMBL/GenBank/DDBJ whole genome shotgun (WGS) entry which is preliminary data.</text>
</comment>
<reference evidence="1 2" key="1">
    <citation type="journal article" date="2016" name="Nat. Commun.">
        <title>Thousands of microbial genomes shed light on interconnected biogeochemical processes in an aquifer system.</title>
        <authorList>
            <person name="Anantharaman K."/>
            <person name="Brown C.T."/>
            <person name="Hug L.A."/>
            <person name="Sharon I."/>
            <person name="Castelle C.J."/>
            <person name="Probst A.J."/>
            <person name="Thomas B.C."/>
            <person name="Singh A."/>
            <person name="Wilkins M.J."/>
            <person name="Karaoz U."/>
            <person name="Brodie E.L."/>
            <person name="Williams K.H."/>
            <person name="Hubbard S.S."/>
            <person name="Banfield J.F."/>
        </authorList>
    </citation>
    <scope>NUCLEOTIDE SEQUENCE [LARGE SCALE GENOMIC DNA]</scope>
</reference>
<organism evidence="1 2">
    <name type="scientific">Candidatus Falkowbacteria bacterium RIFCSPLOWO2_02_FULL_45_21</name>
    <dbReference type="NCBI Taxonomy" id="1797989"/>
    <lineage>
        <taxon>Bacteria</taxon>
        <taxon>Candidatus Falkowiibacteriota</taxon>
    </lineage>
</organism>
<protein>
    <submittedName>
        <fullName evidence="1">Uncharacterized protein</fullName>
    </submittedName>
</protein>
<evidence type="ECO:0000313" key="1">
    <source>
        <dbReference type="EMBL" id="OGF23946.1"/>
    </source>
</evidence>
<gene>
    <name evidence="1" type="ORF">A3H66_01380</name>
</gene>
<name>A0A1F5SBH4_9BACT</name>
<evidence type="ECO:0000313" key="2">
    <source>
        <dbReference type="Proteomes" id="UP000178783"/>
    </source>
</evidence>
<dbReference type="EMBL" id="MFFW01000042">
    <property type="protein sequence ID" value="OGF23946.1"/>
    <property type="molecule type" value="Genomic_DNA"/>
</dbReference>
<accession>A0A1F5SBH4</accession>
<dbReference type="AlphaFoldDB" id="A0A1F5SBH4"/>
<sequence length="59" mass="7107">MALRELSSLIFYKTPPLLKGRGFRNQKPWQTLAHFVNSVYNLIIRLRDWRGRAKKFFVK</sequence>
<dbReference type="Proteomes" id="UP000178783">
    <property type="component" value="Unassembled WGS sequence"/>
</dbReference>
<proteinExistence type="predicted"/>